<keyword evidence="2" id="KW-1185">Reference proteome</keyword>
<name>A0A7G5EGT5_9BURK</name>
<gene>
    <name evidence="1" type="ORF">HS961_10415</name>
</gene>
<dbReference type="Proteomes" id="UP000515240">
    <property type="component" value="Chromosome"/>
</dbReference>
<evidence type="ECO:0000313" key="2">
    <source>
        <dbReference type="Proteomes" id="UP000515240"/>
    </source>
</evidence>
<evidence type="ECO:0000313" key="1">
    <source>
        <dbReference type="EMBL" id="QMV73210.1"/>
    </source>
</evidence>
<proteinExistence type="predicted"/>
<dbReference type="RefSeq" id="WP_182327690.1">
    <property type="nucleotide sequence ID" value="NZ_CP058554.1"/>
</dbReference>
<sequence>MSTQVRSSQATPNSSAVKGSGTAECAVAESAQKAWERAFTVLSPVIGYQGVAGLYRRALSLSRREHLSLVPLYEATRLGGIDLTKLQAMLLALDSVEAAAVQASLGRHFVELLSQLIGARLAEHLLHPTDELIHPLNFNGSAAKDPSS</sequence>
<dbReference type="KEGG" id="cpis:HS961_10415"/>
<accession>A0A7G5EGT5</accession>
<dbReference type="EMBL" id="CP058554">
    <property type="protein sequence ID" value="QMV73210.1"/>
    <property type="molecule type" value="Genomic_DNA"/>
</dbReference>
<organism evidence="1 2">
    <name type="scientific">Comamonas piscis</name>
    <dbReference type="NCBI Taxonomy" id="1562974"/>
    <lineage>
        <taxon>Bacteria</taxon>
        <taxon>Pseudomonadati</taxon>
        <taxon>Pseudomonadota</taxon>
        <taxon>Betaproteobacteria</taxon>
        <taxon>Burkholderiales</taxon>
        <taxon>Comamonadaceae</taxon>
        <taxon>Comamonas</taxon>
    </lineage>
</organism>
<protein>
    <submittedName>
        <fullName evidence="1">Uncharacterized protein</fullName>
    </submittedName>
</protein>
<reference evidence="1 2" key="1">
    <citation type="journal article" date="2020" name="G3 (Bethesda)">
        <title>CeMbio - The Caenorhabditis elegans Microbiome Resource.</title>
        <authorList>
            <person name="Dirksen P."/>
            <person name="Assie A."/>
            <person name="Zimmermann J."/>
            <person name="Zhang F."/>
            <person name="Tietje A.M."/>
            <person name="Marsh S.A."/>
            <person name="Felix M.A."/>
            <person name="Shapira M."/>
            <person name="Kaleta C."/>
            <person name="Schulenburg H."/>
            <person name="Samuel B."/>
        </authorList>
    </citation>
    <scope>NUCLEOTIDE SEQUENCE [LARGE SCALE GENOMIC DNA]</scope>
    <source>
        <strain evidence="1 2">BIGb0172</strain>
    </source>
</reference>
<dbReference type="AlphaFoldDB" id="A0A7G5EGT5"/>